<dbReference type="EMBL" id="JARMAB010000023">
    <property type="protein sequence ID" value="MED1204532.1"/>
    <property type="molecule type" value="Genomic_DNA"/>
</dbReference>
<keyword evidence="2" id="KW-1185">Reference proteome</keyword>
<proteinExistence type="predicted"/>
<reference evidence="1 2" key="1">
    <citation type="submission" date="2023-03" db="EMBL/GenBank/DDBJ databases">
        <title>Bacillus Genome Sequencing.</title>
        <authorList>
            <person name="Dunlap C."/>
        </authorList>
    </citation>
    <scope>NUCLEOTIDE SEQUENCE [LARGE SCALE GENOMIC DNA]</scope>
    <source>
        <strain evidence="1 2">B-23453</strain>
    </source>
</reference>
<gene>
    <name evidence="1" type="ORF">P4T90_15900</name>
</gene>
<comment type="caution">
    <text evidence="1">The sequence shown here is derived from an EMBL/GenBank/DDBJ whole genome shotgun (WGS) entry which is preliminary data.</text>
</comment>
<evidence type="ECO:0000313" key="1">
    <source>
        <dbReference type="EMBL" id="MED1204532.1"/>
    </source>
</evidence>
<organism evidence="1 2">
    <name type="scientific">Heyndrickxia acidicola</name>
    <dbReference type="NCBI Taxonomy" id="209389"/>
    <lineage>
        <taxon>Bacteria</taxon>
        <taxon>Bacillati</taxon>
        <taxon>Bacillota</taxon>
        <taxon>Bacilli</taxon>
        <taxon>Bacillales</taxon>
        <taxon>Bacillaceae</taxon>
        <taxon>Heyndrickxia</taxon>
    </lineage>
</organism>
<sequence length="87" mass="10185">MFLKGSIISGEFDEQMNEFSLQTIKHFNTQSTIKENQLKALFHYLQEHEGDKDGQVITLYDQMPIRLSPEEIKHLLSDLEKVGTMYH</sequence>
<name>A0ABU6MJE4_9BACI</name>
<accession>A0ABU6MJE4</accession>
<evidence type="ECO:0000313" key="2">
    <source>
        <dbReference type="Proteomes" id="UP001341444"/>
    </source>
</evidence>
<dbReference type="RefSeq" id="WP_066266532.1">
    <property type="nucleotide sequence ID" value="NZ_JARMAB010000023.1"/>
</dbReference>
<protein>
    <submittedName>
        <fullName evidence="1">Uncharacterized protein</fullName>
    </submittedName>
</protein>
<dbReference type="Proteomes" id="UP001341444">
    <property type="component" value="Unassembled WGS sequence"/>
</dbReference>